<keyword evidence="3" id="KW-1185">Reference proteome</keyword>
<dbReference type="GO" id="GO:0003887">
    <property type="term" value="F:DNA-directed DNA polymerase activity"/>
    <property type="evidence" value="ECO:0007669"/>
    <property type="project" value="TreeGrafter"/>
</dbReference>
<dbReference type="GO" id="GO:0006271">
    <property type="term" value="P:DNA strand elongation involved in DNA replication"/>
    <property type="evidence" value="ECO:0007669"/>
    <property type="project" value="TreeGrafter"/>
</dbReference>
<evidence type="ECO:0008006" key="4">
    <source>
        <dbReference type="Google" id="ProtNLM"/>
    </source>
</evidence>
<gene>
    <name evidence="2" type="ORF">CTEN210_02646</name>
</gene>
<feature type="compositionally biased region" description="Acidic residues" evidence="1">
    <location>
        <begin position="258"/>
        <end position="270"/>
    </location>
</feature>
<sequence length="424" mass="47015">MDSGILDILHTRLHAEHQRITAKGISIEHSITRSEAESIIEELLYYKAGNDYSYDISKYICTENGDKLVTKLATETREIPKGSTRDEDNSEKIHSIALRTSAGATSTIAGHQQTMALLHDHKDTVLDPTLVCDVIEPALEIERVDAEQLRMKRIKGDKSKPVPTLASSTKKSTTSSSVGKVASKSVKKTTTAAAFFKSEAKPAVKKSKAKVVTKESSSSTKKATKLTEEKKTVAPKKKESPKKAEPVAKKKKGNADDFVGDVDEDDDFLAEEEKRKKRLAESETKAAKAKKLREKSKENQETRKPMPRDDDDEDMEDVSEEKDDGITGAMDAFASKTKPKRASQNEENGSVKKRRKQVLVEKTFIDDSGLFITQTVTEWQDVEEEEKPKTSSSSSTQASTAKKVKPKNTKGMKQQGLMGFFKKK</sequence>
<feature type="region of interest" description="Disordered" evidence="1">
    <location>
        <begin position="378"/>
        <end position="424"/>
    </location>
</feature>
<dbReference type="EMBL" id="BLLK01000022">
    <property type="protein sequence ID" value="GFH46172.1"/>
    <property type="molecule type" value="Genomic_DNA"/>
</dbReference>
<feature type="region of interest" description="Disordered" evidence="1">
    <location>
        <begin position="152"/>
        <end position="184"/>
    </location>
</feature>
<feature type="compositionally biased region" description="Basic and acidic residues" evidence="1">
    <location>
        <begin position="295"/>
        <end position="308"/>
    </location>
</feature>
<dbReference type="GO" id="GO:0006297">
    <property type="term" value="P:nucleotide-excision repair, DNA gap filling"/>
    <property type="evidence" value="ECO:0007669"/>
    <property type="project" value="TreeGrafter"/>
</dbReference>
<dbReference type="Pfam" id="PF09507">
    <property type="entry name" value="CDC27"/>
    <property type="match status" value="1"/>
</dbReference>
<dbReference type="Proteomes" id="UP001054902">
    <property type="component" value="Unassembled WGS sequence"/>
</dbReference>
<feature type="compositionally biased region" description="Acidic residues" evidence="1">
    <location>
        <begin position="309"/>
        <end position="323"/>
    </location>
</feature>
<feature type="region of interest" description="Disordered" evidence="1">
    <location>
        <begin position="206"/>
        <end position="356"/>
    </location>
</feature>
<dbReference type="AlphaFoldDB" id="A0AAD3H0J1"/>
<dbReference type="GO" id="GO:1904161">
    <property type="term" value="P:DNA synthesis involved in UV-damage excision repair"/>
    <property type="evidence" value="ECO:0007669"/>
    <property type="project" value="TreeGrafter"/>
</dbReference>
<comment type="caution">
    <text evidence="2">The sequence shown here is derived from an EMBL/GenBank/DDBJ whole genome shotgun (WGS) entry which is preliminary data.</text>
</comment>
<feature type="compositionally biased region" description="Low complexity" evidence="1">
    <location>
        <begin position="166"/>
        <end position="184"/>
    </location>
</feature>
<evidence type="ECO:0000256" key="1">
    <source>
        <dbReference type="SAM" id="MobiDB-lite"/>
    </source>
</evidence>
<dbReference type="InterPro" id="IPR019038">
    <property type="entry name" value="POLD3"/>
</dbReference>
<feature type="compositionally biased region" description="Basic and acidic residues" evidence="1">
    <location>
        <begin position="271"/>
        <end position="286"/>
    </location>
</feature>
<dbReference type="PANTHER" id="PTHR17598:SF13">
    <property type="entry name" value="DNA POLYMERASE DELTA SUBUNIT 3"/>
    <property type="match status" value="1"/>
</dbReference>
<protein>
    <recommendedName>
        <fullName evidence="4">DNA polymerase delta subunit 3</fullName>
    </recommendedName>
</protein>
<proteinExistence type="predicted"/>
<organism evidence="2 3">
    <name type="scientific">Chaetoceros tenuissimus</name>
    <dbReference type="NCBI Taxonomy" id="426638"/>
    <lineage>
        <taxon>Eukaryota</taxon>
        <taxon>Sar</taxon>
        <taxon>Stramenopiles</taxon>
        <taxon>Ochrophyta</taxon>
        <taxon>Bacillariophyta</taxon>
        <taxon>Coscinodiscophyceae</taxon>
        <taxon>Chaetocerotophycidae</taxon>
        <taxon>Chaetocerotales</taxon>
        <taxon>Chaetocerotaceae</taxon>
        <taxon>Chaetoceros</taxon>
    </lineage>
</organism>
<feature type="compositionally biased region" description="Basic and acidic residues" evidence="1">
    <location>
        <begin position="225"/>
        <end position="248"/>
    </location>
</feature>
<name>A0AAD3H0J1_9STRA</name>
<reference evidence="2 3" key="1">
    <citation type="journal article" date="2021" name="Sci. Rep.">
        <title>The genome of the diatom Chaetoceros tenuissimus carries an ancient integrated fragment of an extant virus.</title>
        <authorList>
            <person name="Hongo Y."/>
            <person name="Kimura K."/>
            <person name="Takaki Y."/>
            <person name="Yoshida Y."/>
            <person name="Baba S."/>
            <person name="Kobayashi G."/>
            <person name="Nagasaki K."/>
            <person name="Hano T."/>
            <person name="Tomaru Y."/>
        </authorList>
    </citation>
    <scope>NUCLEOTIDE SEQUENCE [LARGE SCALE GENOMIC DNA]</scope>
    <source>
        <strain evidence="2 3">NIES-3715</strain>
    </source>
</reference>
<feature type="compositionally biased region" description="Low complexity" evidence="1">
    <location>
        <begin position="390"/>
        <end position="401"/>
    </location>
</feature>
<dbReference type="GO" id="GO:0043625">
    <property type="term" value="C:delta DNA polymerase complex"/>
    <property type="evidence" value="ECO:0007669"/>
    <property type="project" value="InterPro"/>
</dbReference>
<evidence type="ECO:0000313" key="3">
    <source>
        <dbReference type="Proteomes" id="UP001054902"/>
    </source>
</evidence>
<dbReference type="PANTHER" id="PTHR17598">
    <property type="entry name" value="DNA POLYMERASE DELTA SUBUNIT 3"/>
    <property type="match status" value="1"/>
</dbReference>
<evidence type="ECO:0000313" key="2">
    <source>
        <dbReference type="EMBL" id="GFH46172.1"/>
    </source>
</evidence>
<accession>A0AAD3H0J1</accession>